<dbReference type="GO" id="GO:0016491">
    <property type="term" value="F:oxidoreductase activity"/>
    <property type="evidence" value="ECO:0007669"/>
    <property type="project" value="UniProtKB-KW"/>
</dbReference>
<dbReference type="InterPro" id="IPR002347">
    <property type="entry name" value="SDR_fam"/>
</dbReference>
<accession>A0A4V0YZB4</accession>
<dbReference type="PANTHER" id="PTHR43477:SF1">
    <property type="entry name" value="DIHYDROANTICAPSIN 7-DEHYDROGENASE"/>
    <property type="match status" value="1"/>
</dbReference>
<dbReference type="PANTHER" id="PTHR43477">
    <property type="entry name" value="DIHYDROANTICAPSIN 7-DEHYDROGENASE"/>
    <property type="match status" value="1"/>
</dbReference>
<keyword evidence="2" id="KW-0560">Oxidoreductase</keyword>
<gene>
    <name evidence="3" type="ORF">EPA93_25375</name>
</gene>
<dbReference type="Gene3D" id="3.40.50.720">
    <property type="entry name" value="NAD(P)-binding Rossmann-like Domain"/>
    <property type="match status" value="1"/>
</dbReference>
<organism evidence="3 4">
    <name type="scientific">Ktedonosporobacter rubrisoli</name>
    <dbReference type="NCBI Taxonomy" id="2509675"/>
    <lineage>
        <taxon>Bacteria</taxon>
        <taxon>Bacillati</taxon>
        <taxon>Chloroflexota</taxon>
        <taxon>Ktedonobacteria</taxon>
        <taxon>Ktedonobacterales</taxon>
        <taxon>Ktedonosporobacteraceae</taxon>
        <taxon>Ktedonosporobacter</taxon>
    </lineage>
</organism>
<reference evidence="3 4" key="1">
    <citation type="submission" date="2019-01" db="EMBL/GenBank/DDBJ databases">
        <title>Ktedonosporobacter rubrisoli SCAWS-G2.</title>
        <authorList>
            <person name="Huang Y."/>
            <person name="Yan B."/>
        </authorList>
    </citation>
    <scope>NUCLEOTIDE SEQUENCE [LARGE SCALE GENOMIC DNA]</scope>
    <source>
        <strain evidence="3 4">SCAWS-G2</strain>
    </source>
</reference>
<dbReference type="Proteomes" id="UP000290365">
    <property type="component" value="Chromosome"/>
</dbReference>
<keyword evidence="4" id="KW-1185">Reference proteome</keyword>
<dbReference type="EMBL" id="CP035758">
    <property type="protein sequence ID" value="QBD79131.1"/>
    <property type="molecule type" value="Genomic_DNA"/>
</dbReference>
<proteinExistence type="inferred from homology"/>
<dbReference type="RefSeq" id="WP_129890184.1">
    <property type="nucleotide sequence ID" value="NZ_CP035758.1"/>
</dbReference>
<protein>
    <submittedName>
        <fullName evidence="3">SDR family oxidoreductase</fullName>
    </submittedName>
</protein>
<dbReference type="InterPro" id="IPR036291">
    <property type="entry name" value="NAD(P)-bd_dom_sf"/>
</dbReference>
<dbReference type="Pfam" id="PF13561">
    <property type="entry name" value="adh_short_C2"/>
    <property type="match status" value="1"/>
</dbReference>
<evidence type="ECO:0000256" key="2">
    <source>
        <dbReference type="ARBA" id="ARBA00023002"/>
    </source>
</evidence>
<dbReference type="InterPro" id="IPR051122">
    <property type="entry name" value="SDR_DHRS6-like"/>
</dbReference>
<dbReference type="SUPFAM" id="SSF51735">
    <property type="entry name" value="NAD(P)-binding Rossmann-fold domains"/>
    <property type="match status" value="1"/>
</dbReference>
<comment type="similarity">
    <text evidence="1">Belongs to the short-chain dehydrogenases/reductases (SDR) family.</text>
</comment>
<dbReference type="KEGG" id="kbs:EPA93_25375"/>
<name>A0A4V0YZB4_KTERU</name>
<dbReference type="NCBIfam" id="NF005449">
    <property type="entry name" value="PRK07041.1"/>
    <property type="match status" value="1"/>
</dbReference>
<evidence type="ECO:0000313" key="4">
    <source>
        <dbReference type="Proteomes" id="UP000290365"/>
    </source>
</evidence>
<dbReference type="PRINTS" id="PR00081">
    <property type="entry name" value="GDHRDH"/>
</dbReference>
<dbReference type="AlphaFoldDB" id="A0A4V0YZB4"/>
<evidence type="ECO:0000313" key="3">
    <source>
        <dbReference type="EMBL" id="QBD79131.1"/>
    </source>
</evidence>
<dbReference type="OrthoDB" id="9806974at2"/>
<evidence type="ECO:0000256" key="1">
    <source>
        <dbReference type="ARBA" id="ARBA00006484"/>
    </source>
</evidence>
<sequence>MEIANHKVVVVGGSSGMGLAVVRAALEKGAQVVAVARSAEKLARAVDELGFGGKVSSLAADVTREDDVRRLFETIGHFDHLVVTAAGDLAYQPIRELDLDATRRIIDSKLIAALLLAKHAAAYIDEHGSLTFTSGIAAERPLPNGLVVAAVNGALFSLTYGLATSLAPVRVNVLSPGWVDTPIWEAVAGKDKPARFEQMSRRLPAGRIGRPEDIAHAALFLMENEFTTGTVLRVDGGHRLV</sequence>